<accession>A0ACB8SW69</accession>
<name>A0ACB8SW69_9AGAM</name>
<keyword evidence="2" id="KW-1185">Reference proteome</keyword>
<dbReference type="Proteomes" id="UP000814140">
    <property type="component" value="Unassembled WGS sequence"/>
</dbReference>
<reference evidence="1" key="2">
    <citation type="journal article" date="2022" name="New Phytol.">
        <title>Evolutionary transition to the ectomycorrhizal habit in the genomes of a hyperdiverse lineage of mushroom-forming fungi.</title>
        <authorList>
            <person name="Looney B."/>
            <person name="Miyauchi S."/>
            <person name="Morin E."/>
            <person name="Drula E."/>
            <person name="Courty P.E."/>
            <person name="Kohler A."/>
            <person name="Kuo A."/>
            <person name="LaButti K."/>
            <person name="Pangilinan J."/>
            <person name="Lipzen A."/>
            <person name="Riley R."/>
            <person name="Andreopoulos W."/>
            <person name="He G."/>
            <person name="Johnson J."/>
            <person name="Nolan M."/>
            <person name="Tritt A."/>
            <person name="Barry K.W."/>
            <person name="Grigoriev I.V."/>
            <person name="Nagy L.G."/>
            <person name="Hibbett D."/>
            <person name="Henrissat B."/>
            <person name="Matheny P.B."/>
            <person name="Labbe J."/>
            <person name="Martin F.M."/>
        </authorList>
    </citation>
    <scope>NUCLEOTIDE SEQUENCE</scope>
    <source>
        <strain evidence="1">HHB10654</strain>
    </source>
</reference>
<protein>
    <submittedName>
        <fullName evidence="1">N-acetylhexosaminidase</fullName>
    </submittedName>
</protein>
<gene>
    <name evidence="1" type="ORF">BV25DRAFT_1917766</name>
</gene>
<reference evidence="1" key="1">
    <citation type="submission" date="2021-03" db="EMBL/GenBank/DDBJ databases">
        <authorList>
            <consortium name="DOE Joint Genome Institute"/>
            <person name="Ahrendt S."/>
            <person name="Looney B.P."/>
            <person name="Miyauchi S."/>
            <person name="Morin E."/>
            <person name="Drula E."/>
            <person name="Courty P.E."/>
            <person name="Chicoki N."/>
            <person name="Fauchery L."/>
            <person name="Kohler A."/>
            <person name="Kuo A."/>
            <person name="Labutti K."/>
            <person name="Pangilinan J."/>
            <person name="Lipzen A."/>
            <person name="Riley R."/>
            <person name="Andreopoulos W."/>
            <person name="He G."/>
            <person name="Johnson J."/>
            <person name="Barry K.W."/>
            <person name="Grigoriev I.V."/>
            <person name="Nagy L."/>
            <person name="Hibbett D."/>
            <person name="Henrissat B."/>
            <person name="Matheny P.B."/>
            <person name="Labbe J."/>
            <person name="Martin F."/>
        </authorList>
    </citation>
    <scope>NUCLEOTIDE SEQUENCE</scope>
    <source>
        <strain evidence="1">HHB10654</strain>
    </source>
</reference>
<sequence length="554" mass="59260">MRPSVLAVVTIVLARATPGIALWPQPTSLQTGSSTLLLAPNFNIKVSIPHAPSDLTDAVTRTKQYLQNDKLERLVVGRGAADVSALTKAKSLSSLTLQLNPGATVRSITAEAQVALEDRDEAYALTVPSDGSGAVISANSTLGLFRGLTTFGQLWYYSGGIVYAINQPTQIKDAPAYPYRGFMLDTARNFFSVSDIQRTLDAMSWVKINTFHWHVVDSQSFPLEVPGYTDLAQKGAYSASSVYSPSDVASIVSYAGARGIDVLVEIDTPGHTSAIAAAHPEHIACADATPWSDFANEPPAGQLRLASPATANYTAGLLAATAKMFPSTMFSTGGDEINVNCYTQDGPTQQILNSTGQTLGQALSKFTQTTHGALEALGKTPVVWEEMVLDYNVTLSPKTVVMVWISSLDAAAVATAGFRMVHSPSDYFYLDCGAGGWVGDYPAGNSWCEPFKTWQKAYSFDPLANLTADQHKLVLGGQQLLWTEQSGPQNLDSIAWPRAAASAEIFWSGAGGDGDAALPRLHDIGYRFRQRGVDAIPLQPEWCALRPGVCDLTA</sequence>
<proteinExistence type="predicted"/>
<organism evidence="1 2">
    <name type="scientific">Artomyces pyxidatus</name>
    <dbReference type="NCBI Taxonomy" id="48021"/>
    <lineage>
        <taxon>Eukaryota</taxon>
        <taxon>Fungi</taxon>
        <taxon>Dikarya</taxon>
        <taxon>Basidiomycota</taxon>
        <taxon>Agaricomycotina</taxon>
        <taxon>Agaricomycetes</taxon>
        <taxon>Russulales</taxon>
        <taxon>Auriscalpiaceae</taxon>
        <taxon>Artomyces</taxon>
    </lineage>
</organism>
<comment type="caution">
    <text evidence="1">The sequence shown here is derived from an EMBL/GenBank/DDBJ whole genome shotgun (WGS) entry which is preliminary data.</text>
</comment>
<evidence type="ECO:0000313" key="1">
    <source>
        <dbReference type="EMBL" id="KAI0060417.1"/>
    </source>
</evidence>
<dbReference type="EMBL" id="MU277219">
    <property type="protein sequence ID" value="KAI0060417.1"/>
    <property type="molecule type" value="Genomic_DNA"/>
</dbReference>
<evidence type="ECO:0000313" key="2">
    <source>
        <dbReference type="Proteomes" id="UP000814140"/>
    </source>
</evidence>